<dbReference type="RefSeq" id="WP_038370583.1">
    <property type="nucleotide sequence ID" value="NZ_BAAAOW010000001.1"/>
</dbReference>
<keyword evidence="2" id="KW-0489">Methyltransferase</keyword>
<protein>
    <submittedName>
        <fullName evidence="2">Methyltransferase</fullName>
    </submittedName>
</protein>
<accession>Z9JYL4</accession>
<keyword evidence="3" id="KW-1185">Reference proteome</keyword>
<dbReference type="OrthoDB" id="3172472at2"/>
<dbReference type="EMBL" id="JDYK01000002">
    <property type="protein sequence ID" value="EWS82906.1"/>
    <property type="molecule type" value="Genomic_DNA"/>
</dbReference>
<dbReference type="InterPro" id="IPR029063">
    <property type="entry name" value="SAM-dependent_MTases_sf"/>
</dbReference>
<dbReference type="GO" id="GO:0032259">
    <property type="term" value="P:methylation"/>
    <property type="evidence" value="ECO:0007669"/>
    <property type="project" value="UniProtKB-KW"/>
</dbReference>
<evidence type="ECO:0000313" key="2">
    <source>
        <dbReference type="EMBL" id="EWS82906.1"/>
    </source>
</evidence>
<dbReference type="STRING" id="396014.BF93_07760"/>
<dbReference type="SUPFAM" id="SSF53335">
    <property type="entry name" value="S-adenosyl-L-methionine-dependent methyltransferases"/>
    <property type="match status" value="1"/>
</dbReference>
<comment type="caution">
    <text evidence="2">The sequence shown here is derived from an EMBL/GenBank/DDBJ whole genome shotgun (WGS) entry which is preliminary data.</text>
</comment>
<reference evidence="2 3" key="1">
    <citation type="submission" date="2014-02" db="EMBL/GenBank/DDBJ databases">
        <title>Genome sequence of Brachybacterium phenoliresistens strain W13A50.</title>
        <authorList>
            <person name="Wang X."/>
        </authorList>
    </citation>
    <scope>NUCLEOTIDE SEQUENCE [LARGE SCALE GENOMIC DNA]</scope>
    <source>
        <strain evidence="2 3">W13A50</strain>
    </source>
</reference>
<gene>
    <name evidence="2" type="ORF">BF93_07760</name>
</gene>
<organism evidence="2 3">
    <name type="scientific">Brachybacterium phenoliresistens</name>
    <dbReference type="NCBI Taxonomy" id="396014"/>
    <lineage>
        <taxon>Bacteria</taxon>
        <taxon>Bacillati</taxon>
        <taxon>Actinomycetota</taxon>
        <taxon>Actinomycetes</taxon>
        <taxon>Micrococcales</taxon>
        <taxon>Dermabacteraceae</taxon>
        <taxon>Brachybacterium</taxon>
    </lineage>
</organism>
<evidence type="ECO:0000259" key="1">
    <source>
        <dbReference type="Pfam" id="PF13649"/>
    </source>
</evidence>
<dbReference type="Gene3D" id="3.40.50.150">
    <property type="entry name" value="Vaccinia Virus protein VP39"/>
    <property type="match status" value="1"/>
</dbReference>
<dbReference type="AlphaFoldDB" id="Z9JYL4"/>
<name>Z9JYL4_9MICO</name>
<proteinExistence type="predicted"/>
<dbReference type="eggNOG" id="COG0500">
    <property type="taxonomic scope" value="Bacteria"/>
</dbReference>
<dbReference type="InterPro" id="IPR041698">
    <property type="entry name" value="Methyltransf_25"/>
</dbReference>
<dbReference type="PATRIC" id="fig|396014.3.peg.548"/>
<dbReference type="Proteomes" id="UP000023067">
    <property type="component" value="Unassembled WGS sequence"/>
</dbReference>
<sequence>MIDQQKLWDTDAARQYDTPGEGMFAPEVLGPTVETLARLAEGGSALELAIGTGRVAIPLRAAGVPVQGIELSEAMLERLREKVDAAQIPVVQGDMTTAVAGGAHSLVYLVFNTIANLLSQEHQVACFRNAARHLAPGGRFVVELWVPQLRALAPGHRGTVEISEEGYLLVDTIDLLDQRLISHHIRFDPQVDGSRDARITRTPHRYIWPSELDLMAQLAGFELEDRWADWQQSPFTAESAGHVSVYRLAPPQT</sequence>
<dbReference type="CDD" id="cd02440">
    <property type="entry name" value="AdoMet_MTases"/>
    <property type="match status" value="1"/>
</dbReference>
<dbReference type="HOGENOM" id="CLU_069129_4_0_11"/>
<evidence type="ECO:0000313" key="3">
    <source>
        <dbReference type="Proteomes" id="UP000023067"/>
    </source>
</evidence>
<feature type="domain" description="Methyltransferase" evidence="1">
    <location>
        <begin position="46"/>
        <end position="138"/>
    </location>
</feature>
<dbReference type="Pfam" id="PF13649">
    <property type="entry name" value="Methyltransf_25"/>
    <property type="match status" value="1"/>
</dbReference>
<dbReference type="GO" id="GO:0008168">
    <property type="term" value="F:methyltransferase activity"/>
    <property type="evidence" value="ECO:0007669"/>
    <property type="project" value="UniProtKB-KW"/>
</dbReference>
<keyword evidence="2" id="KW-0808">Transferase</keyword>